<dbReference type="HOGENOM" id="CLU_301681_0_0_1"/>
<dbReference type="OrthoDB" id="539213at2759"/>
<sequence length="1195" mass="135080">MASQQVQHVQPNKVRVAKISQETWESYKSDISRLYLEERKTLDQVRLVMEESLGFIATKAQYIRMVNEVWRLKKNIKGSDLDCIDTRERKRARDGKKTGVKLGNRQLDESELRRKRGRHHVSVIEQHQRRVAAQPNEKNIEPATPEGMEIFTPTPSIPSPQNTDLVASGTQGRLFLNSMVSLSKYSPSPGTPVTSLPCPPVPIKELAKLGVSLQLASFSLPSSPSNNSIIIASSSSSELLPYISFEDPASEGESSDAILLPREFSPDAAQLRVIISSQVREYLHPVALYNNVFHTTPGVGFSILFENHLEEIFEGSYESLVRASKKYPVIEEVLSHKPITDVVEWLFKMRLNLLESSQSTIEVICFLKAYMIRLSNNIDGGSTRRMIMNQLLKSGIIQKHIKTIEMILREARLRKSRHINTSPEVFANNPNHYSTGFELIVENFATELLYGAARTGDQLIVNLMLRICFPGEEALSQRETLNDKVGTTAIQYAIEYGNIDICYLLLRQGFDVNVPPISDFSPSLLWTAVALDFPDLVSDLVHVYNATVEIRKDFDCTAGNSSLCHYIKELLRSRRAIYAGSWVSTHQTMGEYIHKLFYLTDSKLYPTTTALRLSIRLDRVKCFSGILDLPSTFGHKRHELQGPNGLCHLFKVAMANWSPVVAEYIAERISLDSELANHPRVDSILQLSIQKINISRTKLPLQSGVDLHAIHSPDFRDAFTSGPYEYTECVLLWLRRQGLIERIGLRYYSEHGRSLEKSQTENKTLSSRFGPVSDLNTRITSREKTTVHIFALDTEIDRGIAAIEVLVESLCPSDRDLLRNRITILSKLSKRLDIFVSLGTDLGVDIFPQNSVHILIRPVRDSQSLSYFEGTSRLFNDIWPTKSSPQNQTTELRASWDPGYEPDLEKLKNLFDFDKLDETTGSTIRYGNKTEYPQTKIELEMAFSRERLSRKLWRVNAEGIVEGIVFQDWNLPEEDTTNFEHAMDFVRWNAPLKQQKLQCALSMEIIPLLTGTGALSLLRLAVHCDAYETVQVIFKSHEGLKVTCEILHEAAWFARPETFDLIVGQYWISVGDMHNEATNFELILLVTIVAGNLYKVINILPFTNIDHDYGRERTPLGVASFLGRLDICKVLLGSGASKYLSKYEKEAGEKGNFAIQTILRMAINERGEAQSGKELTDGGADTVGHAVNSRRHLRL</sequence>
<evidence type="ECO:0000313" key="4">
    <source>
        <dbReference type="EMBL" id="EGX43871.1"/>
    </source>
</evidence>
<dbReference type="OMA" id="GNIDICY"/>
<keyword evidence="1" id="KW-0040">ANK repeat</keyword>
<organism evidence="4 5">
    <name type="scientific">Arthrobotrys oligospora (strain ATCC 24927 / CBS 115.81 / DSM 1491)</name>
    <name type="common">Nematode-trapping fungus</name>
    <name type="synonym">Didymozoophaga oligospora</name>
    <dbReference type="NCBI Taxonomy" id="756982"/>
    <lineage>
        <taxon>Eukaryota</taxon>
        <taxon>Fungi</taxon>
        <taxon>Dikarya</taxon>
        <taxon>Ascomycota</taxon>
        <taxon>Pezizomycotina</taxon>
        <taxon>Orbiliomycetes</taxon>
        <taxon>Orbiliales</taxon>
        <taxon>Orbiliaceae</taxon>
        <taxon>Orbilia</taxon>
        <taxon>Orbilia oligospora</taxon>
    </lineage>
</organism>
<evidence type="ECO:0000313" key="5">
    <source>
        <dbReference type="Proteomes" id="UP000008784"/>
    </source>
</evidence>
<dbReference type="Proteomes" id="UP000008784">
    <property type="component" value="Unassembled WGS sequence"/>
</dbReference>
<name>G1XSF9_ARTOA</name>
<proteinExistence type="predicted"/>
<dbReference type="RefSeq" id="XP_011127421.1">
    <property type="nucleotide sequence ID" value="XM_011129119.1"/>
</dbReference>
<dbReference type="PANTHER" id="PTHR38788:SF3">
    <property type="entry name" value="CLR5 DOMAIN-CONTAINING PROTEIN"/>
    <property type="match status" value="1"/>
</dbReference>
<dbReference type="SUPFAM" id="SSF48403">
    <property type="entry name" value="Ankyrin repeat"/>
    <property type="match status" value="1"/>
</dbReference>
<dbReference type="Pfam" id="PF14420">
    <property type="entry name" value="Clr5"/>
    <property type="match status" value="1"/>
</dbReference>
<feature type="region of interest" description="Disordered" evidence="2">
    <location>
        <begin position="1170"/>
        <end position="1195"/>
    </location>
</feature>
<reference evidence="4 5" key="1">
    <citation type="journal article" date="2011" name="PLoS Pathog.">
        <title>Genomic and proteomic analyses of the fungus Arthrobotrys oligospora provide insights into nematode-trap formation.</title>
        <authorList>
            <person name="Yang J."/>
            <person name="Wang L."/>
            <person name="Ji X."/>
            <person name="Feng Y."/>
            <person name="Li X."/>
            <person name="Zou C."/>
            <person name="Xu J."/>
            <person name="Ren Y."/>
            <person name="Mi Q."/>
            <person name="Wu J."/>
            <person name="Liu S."/>
            <person name="Liu Y."/>
            <person name="Huang X."/>
            <person name="Wang H."/>
            <person name="Niu X."/>
            <person name="Li J."/>
            <person name="Liang L."/>
            <person name="Luo Y."/>
            <person name="Ji K."/>
            <person name="Zhou W."/>
            <person name="Yu Z."/>
            <person name="Li G."/>
            <person name="Liu Y."/>
            <person name="Li L."/>
            <person name="Qiao M."/>
            <person name="Feng L."/>
            <person name="Zhang K.-Q."/>
        </authorList>
    </citation>
    <scope>NUCLEOTIDE SEQUENCE [LARGE SCALE GENOMIC DNA]</scope>
    <source>
        <strain evidence="5">ATCC 24927 / CBS 115.81 / DSM 1491</strain>
    </source>
</reference>
<dbReference type="AlphaFoldDB" id="G1XSF9"/>
<dbReference type="InterPro" id="IPR002110">
    <property type="entry name" value="Ankyrin_rpt"/>
</dbReference>
<dbReference type="PANTHER" id="PTHR38788">
    <property type="entry name" value="CLR5 DOMAIN-CONTAINING PROTEIN"/>
    <property type="match status" value="1"/>
</dbReference>
<dbReference type="eggNOG" id="ENOG502RZNG">
    <property type="taxonomic scope" value="Eukaryota"/>
</dbReference>
<protein>
    <recommendedName>
        <fullName evidence="3">Clr5 domain-containing protein</fullName>
    </recommendedName>
</protein>
<gene>
    <name evidence="4" type="ORF">AOL_s00210g318</name>
</gene>
<dbReference type="Gene3D" id="1.25.40.20">
    <property type="entry name" value="Ankyrin repeat-containing domain"/>
    <property type="match status" value="1"/>
</dbReference>
<accession>G1XSF9</accession>
<dbReference type="STRING" id="756982.G1XSF9"/>
<evidence type="ECO:0000259" key="3">
    <source>
        <dbReference type="Pfam" id="PF14420"/>
    </source>
</evidence>
<dbReference type="GeneID" id="22898332"/>
<evidence type="ECO:0000256" key="1">
    <source>
        <dbReference type="PROSITE-ProRule" id="PRU00023"/>
    </source>
</evidence>
<dbReference type="EMBL" id="ADOT01000310">
    <property type="protein sequence ID" value="EGX43871.1"/>
    <property type="molecule type" value="Genomic_DNA"/>
</dbReference>
<dbReference type="InterPro" id="IPR036770">
    <property type="entry name" value="Ankyrin_rpt-contain_sf"/>
</dbReference>
<keyword evidence="5" id="KW-1185">Reference proteome</keyword>
<dbReference type="PROSITE" id="PS50297">
    <property type="entry name" value="ANK_REP_REGION"/>
    <property type="match status" value="1"/>
</dbReference>
<dbReference type="InterPro" id="IPR025676">
    <property type="entry name" value="Clr5_dom"/>
</dbReference>
<dbReference type="SMART" id="SM00248">
    <property type="entry name" value="ANK"/>
    <property type="match status" value="2"/>
</dbReference>
<dbReference type="InParanoid" id="G1XSF9"/>
<dbReference type="PROSITE" id="PS50088">
    <property type="entry name" value="ANK_REPEAT"/>
    <property type="match status" value="1"/>
</dbReference>
<evidence type="ECO:0000256" key="2">
    <source>
        <dbReference type="SAM" id="MobiDB-lite"/>
    </source>
</evidence>
<feature type="repeat" description="ANK" evidence="1">
    <location>
        <begin position="485"/>
        <end position="517"/>
    </location>
</feature>
<feature type="domain" description="Clr5" evidence="3">
    <location>
        <begin position="21"/>
        <end position="74"/>
    </location>
</feature>
<dbReference type="Pfam" id="PF00023">
    <property type="entry name" value="Ank"/>
    <property type="match status" value="1"/>
</dbReference>
<comment type="caution">
    <text evidence="4">The sequence shown here is derived from an EMBL/GenBank/DDBJ whole genome shotgun (WGS) entry which is preliminary data.</text>
</comment>